<keyword evidence="2" id="KW-1185">Reference proteome</keyword>
<sequence>METPKLSRAIQSSSLDTRWGLHVYRATYQDQELWDRYMEYIRNAVMSSLQPSNDIVTGSEILRYQRLRDSFQLVARENKDWDDWTVWKMRERSPPTSQWYFIYVNKDTLADFKAIDDARQTKPPNYFEEEVTFTVVHTLPGWRDDDDDDDDDAGKEWQYVCAYWLARFFELTYGNGGSWFDFFVRPPRKWNGF</sequence>
<accession>A0A9W8NNX2</accession>
<dbReference type="Proteomes" id="UP001148614">
    <property type="component" value="Unassembled WGS sequence"/>
</dbReference>
<comment type="caution">
    <text evidence="1">The sequence shown here is derived from an EMBL/GenBank/DDBJ whole genome shotgun (WGS) entry which is preliminary data.</text>
</comment>
<evidence type="ECO:0000313" key="2">
    <source>
        <dbReference type="Proteomes" id="UP001148614"/>
    </source>
</evidence>
<reference evidence="1" key="1">
    <citation type="submission" date="2022-07" db="EMBL/GenBank/DDBJ databases">
        <title>Genome Sequence of Xylaria arbuscula.</title>
        <authorList>
            <person name="Buettner E."/>
        </authorList>
    </citation>
    <scope>NUCLEOTIDE SEQUENCE</scope>
    <source>
        <strain evidence="1">VT107</strain>
    </source>
</reference>
<dbReference type="EMBL" id="JANPWZ010000026">
    <property type="protein sequence ID" value="KAJ3580160.1"/>
    <property type="molecule type" value="Genomic_DNA"/>
</dbReference>
<name>A0A9W8NNX2_9PEZI</name>
<protein>
    <submittedName>
        <fullName evidence="1">Uncharacterized protein</fullName>
    </submittedName>
</protein>
<organism evidence="1 2">
    <name type="scientific">Xylaria arbuscula</name>
    <dbReference type="NCBI Taxonomy" id="114810"/>
    <lineage>
        <taxon>Eukaryota</taxon>
        <taxon>Fungi</taxon>
        <taxon>Dikarya</taxon>
        <taxon>Ascomycota</taxon>
        <taxon>Pezizomycotina</taxon>
        <taxon>Sordariomycetes</taxon>
        <taxon>Xylariomycetidae</taxon>
        <taxon>Xylariales</taxon>
        <taxon>Xylariaceae</taxon>
        <taxon>Xylaria</taxon>
    </lineage>
</organism>
<evidence type="ECO:0000313" key="1">
    <source>
        <dbReference type="EMBL" id="KAJ3580160.1"/>
    </source>
</evidence>
<proteinExistence type="predicted"/>
<gene>
    <name evidence="1" type="ORF">NPX13_g406</name>
</gene>
<dbReference type="AlphaFoldDB" id="A0A9W8NNX2"/>